<comment type="similarity">
    <text evidence="1">Belongs to the SZRD1 family.</text>
</comment>
<dbReference type="Pfam" id="PF12752">
    <property type="entry name" value="SUZ"/>
    <property type="match status" value="1"/>
</dbReference>
<dbReference type="PANTHER" id="PTHR31796:SF2">
    <property type="entry name" value="SUZ DOMAIN-CONTAINING PROTEIN 1"/>
    <property type="match status" value="1"/>
</dbReference>
<organism evidence="6 7">
    <name type="scientific">Agrilus planipennis</name>
    <name type="common">Emerald ash borer</name>
    <name type="synonym">Agrilus marcopoli</name>
    <dbReference type="NCBI Taxonomy" id="224129"/>
    <lineage>
        <taxon>Eukaryota</taxon>
        <taxon>Metazoa</taxon>
        <taxon>Ecdysozoa</taxon>
        <taxon>Arthropoda</taxon>
        <taxon>Hexapoda</taxon>
        <taxon>Insecta</taxon>
        <taxon>Pterygota</taxon>
        <taxon>Neoptera</taxon>
        <taxon>Endopterygota</taxon>
        <taxon>Coleoptera</taxon>
        <taxon>Polyphaga</taxon>
        <taxon>Elateriformia</taxon>
        <taxon>Buprestoidea</taxon>
        <taxon>Buprestidae</taxon>
        <taxon>Agrilinae</taxon>
        <taxon>Agrilus</taxon>
    </lineage>
</organism>
<feature type="domain" description="SUZ-C" evidence="5">
    <location>
        <begin position="119"/>
        <end position="161"/>
    </location>
</feature>
<dbReference type="InterPro" id="IPR024642">
    <property type="entry name" value="SUZ-C"/>
</dbReference>
<reference evidence="7" key="1">
    <citation type="submission" date="2025-08" db="UniProtKB">
        <authorList>
            <consortium name="RefSeq"/>
        </authorList>
    </citation>
    <scope>IDENTIFICATION</scope>
    <source>
        <tissue evidence="7">Entire body</tissue>
    </source>
</reference>
<dbReference type="AlphaFoldDB" id="A0A1W4WPI5"/>
<evidence type="ECO:0000256" key="2">
    <source>
        <dbReference type="ARBA" id="ARBA00044802"/>
    </source>
</evidence>
<feature type="compositionally biased region" description="Polar residues" evidence="3">
    <location>
        <begin position="129"/>
        <end position="141"/>
    </location>
</feature>
<feature type="domain" description="SUZ" evidence="4">
    <location>
        <begin position="53"/>
        <end position="119"/>
    </location>
</feature>
<gene>
    <name evidence="7" type="primary">LOC108737472</name>
</gene>
<dbReference type="PANTHER" id="PTHR31796">
    <property type="entry name" value="SUZ DOMAIN-CONTAINING PROTEIN 1"/>
    <property type="match status" value="1"/>
</dbReference>
<accession>A0A1W4WPI5</accession>
<evidence type="ECO:0000256" key="3">
    <source>
        <dbReference type="SAM" id="MobiDB-lite"/>
    </source>
</evidence>
<dbReference type="InParanoid" id="A0A1W4WPI5"/>
<evidence type="ECO:0000256" key="1">
    <source>
        <dbReference type="ARBA" id="ARBA00007124"/>
    </source>
</evidence>
<dbReference type="Pfam" id="PF12901">
    <property type="entry name" value="SUZ-C"/>
    <property type="match status" value="1"/>
</dbReference>
<name>A0A1W4WPI5_AGRPL</name>
<dbReference type="RefSeq" id="XP_018325831.1">
    <property type="nucleotide sequence ID" value="XM_018470329.2"/>
</dbReference>
<evidence type="ECO:0000259" key="4">
    <source>
        <dbReference type="PROSITE" id="PS51673"/>
    </source>
</evidence>
<dbReference type="Proteomes" id="UP000192223">
    <property type="component" value="Unplaced"/>
</dbReference>
<feature type="region of interest" description="Disordered" evidence="3">
    <location>
        <begin position="121"/>
        <end position="161"/>
    </location>
</feature>
<proteinExistence type="inferred from homology"/>
<protein>
    <recommendedName>
        <fullName evidence="2">SUZ RNA-binding domain-containing</fullName>
    </recommendedName>
</protein>
<sequence>MASKQLELDVLENWEEIDETDVLEQKLRNLLPPNNELQNRSFKCNGNANGTTAIRITLTGEDALRSQYVPPEPTVKILKRPSEGTHVQNDFKIVQPKKTLQQREQEYAEARLRILGEARMSDKTEEKVSTIQIKPSRSNELPNVIRLPKGPDGTKGFKIRR</sequence>
<dbReference type="InterPro" id="IPR039228">
    <property type="entry name" value="SZRD1"/>
</dbReference>
<dbReference type="KEGG" id="apln:108737472"/>
<evidence type="ECO:0000313" key="6">
    <source>
        <dbReference type="Proteomes" id="UP000192223"/>
    </source>
</evidence>
<evidence type="ECO:0000259" key="5">
    <source>
        <dbReference type="PROSITE" id="PS51938"/>
    </source>
</evidence>
<dbReference type="PROSITE" id="PS51938">
    <property type="entry name" value="SUZ_C"/>
    <property type="match status" value="1"/>
</dbReference>
<keyword evidence="6" id="KW-1185">Reference proteome</keyword>
<dbReference type="GeneID" id="108737472"/>
<dbReference type="OrthoDB" id="5373615at2759"/>
<dbReference type="InterPro" id="IPR024771">
    <property type="entry name" value="SUZ"/>
</dbReference>
<dbReference type="STRING" id="224129.A0A1W4WPI5"/>
<dbReference type="PROSITE" id="PS51673">
    <property type="entry name" value="SUZ"/>
    <property type="match status" value="1"/>
</dbReference>
<evidence type="ECO:0000313" key="7">
    <source>
        <dbReference type="RefSeq" id="XP_018325831.1"/>
    </source>
</evidence>